<proteinExistence type="predicted"/>
<evidence type="ECO:0000313" key="1">
    <source>
        <dbReference type="EMBL" id="RPB26120.1"/>
    </source>
</evidence>
<evidence type="ECO:0000313" key="2">
    <source>
        <dbReference type="Proteomes" id="UP000267821"/>
    </source>
</evidence>
<name>A0A3N4LTI6_9PEZI</name>
<dbReference type="AlphaFoldDB" id="A0A3N4LTI6"/>
<accession>A0A3N4LTI6</accession>
<dbReference type="Proteomes" id="UP000267821">
    <property type="component" value="Unassembled WGS sequence"/>
</dbReference>
<gene>
    <name evidence="1" type="ORF">L211DRAFT_835493</name>
</gene>
<dbReference type="OrthoDB" id="408373at2759"/>
<dbReference type="EMBL" id="ML121535">
    <property type="protein sequence ID" value="RPB26120.1"/>
    <property type="molecule type" value="Genomic_DNA"/>
</dbReference>
<reference evidence="1 2" key="1">
    <citation type="journal article" date="2018" name="Nat. Ecol. Evol.">
        <title>Pezizomycetes genomes reveal the molecular basis of ectomycorrhizal truffle lifestyle.</title>
        <authorList>
            <person name="Murat C."/>
            <person name="Payen T."/>
            <person name="Noel B."/>
            <person name="Kuo A."/>
            <person name="Morin E."/>
            <person name="Chen J."/>
            <person name="Kohler A."/>
            <person name="Krizsan K."/>
            <person name="Balestrini R."/>
            <person name="Da Silva C."/>
            <person name="Montanini B."/>
            <person name="Hainaut M."/>
            <person name="Levati E."/>
            <person name="Barry K.W."/>
            <person name="Belfiori B."/>
            <person name="Cichocki N."/>
            <person name="Clum A."/>
            <person name="Dockter R.B."/>
            <person name="Fauchery L."/>
            <person name="Guy J."/>
            <person name="Iotti M."/>
            <person name="Le Tacon F."/>
            <person name="Lindquist E.A."/>
            <person name="Lipzen A."/>
            <person name="Malagnac F."/>
            <person name="Mello A."/>
            <person name="Molinier V."/>
            <person name="Miyauchi S."/>
            <person name="Poulain J."/>
            <person name="Riccioni C."/>
            <person name="Rubini A."/>
            <person name="Sitrit Y."/>
            <person name="Splivallo R."/>
            <person name="Traeger S."/>
            <person name="Wang M."/>
            <person name="Zifcakova L."/>
            <person name="Wipf D."/>
            <person name="Zambonelli A."/>
            <person name="Paolocci F."/>
            <person name="Nowrousian M."/>
            <person name="Ottonello S."/>
            <person name="Baldrian P."/>
            <person name="Spatafora J.W."/>
            <person name="Henrissat B."/>
            <person name="Nagy L.G."/>
            <person name="Aury J.M."/>
            <person name="Wincker P."/>
            <person name="Grigoriev I.V."/>
            <person name="Bonfante P."/>
            <person name="Martin F.M."/>
        </authorList>
    </citation>
    <scope>NUCLEOTIDE SEQUENCE [LARGE SCALE GENOMIC DNA]</scope>
    <source>
        <strain evidence="1 2">ATCC MYA-4762</strain>
    </source>
</reference>
<dbReference type="InParanoid" id="A0A3N4LTI6"/>
<dbReference type="Gene3D" id="3.40.50.1820">
    <property type="entry name" value="alpha/beta hydrolase"/>
    <property type="match status" value="1"/>
</dbReference>
<keyword evidence="2" id="KW-1185">Reference proteome</keyword>
<protein>
    <submittedName>
        <fullName evidence="1">Uncharacterized protein</fullName>
    </submittedName>
</protein>
<dbReference type="InterPro" id="IPR029058">
    <property type="entry name" value="AB_hydrolase_fold"/>
</dbReference>
<organism evidence="1 2">
    <name type="scientific">Terfezia boudieri ATCC MYA-4762</name>
    <dbReference type="NCBI Taxonomy" id="1051890"/>
    <lineage>
        <taxon>Eukaryota</taxon>
        <taxon>Fungi</taxon>
        <taxon>Dikarya</taxon>
        <taxon>Ascomycota</taxon>
        <taxon>Pezizomycotina</taxon>
        <taxon>Pezizomycetes</taxon>
        <taxon>Pezizales</taxon>
        <taxon>Pezizaceae</taxon>
        <taxon>Terfezia</taxon>
    </lineage>
</organism>
<sequence>MCVLDAIRDAPKSDMITEEELQYYVDYFTQGGIHGLCKWYRTTGTMKRSTSNSFLPNILEPLTRLCSYSLPNSTIEAPALLFELCMPRFYPQISSGMCHSISLHRS</sequence>